<protein>
    <recommendedName>
        <fullName evidence="1">Calcineurin-like phosphoesterase domain-containing protein</fullName>
    </recommendedName>
</protein>
<evidence type="ECO:0000313" key="2">
    <source>
        <dbReference type="EMBL" id="CAL5970923.1"/>
    </source>
</evidence>
<keyword evidence="3" id="KW-1185">Reference proteome</keyword>
<dbReference type="SUPFAM" id="SSF56300">
    <property type="entry name" value="Metallo-dependent phosphatases"/>
    <property type="match status" value="1"/>
</dbReference>
<dbReference type="InterPro" id="IPR051693">
    <property type="entry name" value="UPF0046_metallophosphoest"/>
</dbReference>
<dbReference type="PANTHER" id="PTHR12905">
    <property type="entry name" value="METALLOPHOSPHOESTERASE"/>
    <property type="match status" value="1"/>
</dbReference>
<evidence type="ECO:0000259" key="1">
    <source>
        <dbReference type="Pfam" id="PF00149"/>
    </source>
</evidence>
<organism evidence="2 3">
    <name type="scientific">Hexamita inflata</name>
    <dbReference type="NCBI Taxonomy" id="28002"/>
    <lineage>
        <taxon>Eukaryota</taxon>
        <taxon>Metamonada</taxon>
        <taxon>Diplomonadida</taxon>
        <taxon>Hexamitidae</taxon>
        <taxon>Hexamitinae</taxon>
        <taxon>Hexamita</taxon>
    </lineage>
</organism>
<dbReference type="InterPro" id="IPR029052">
    <property type="entry name" value="Metallo-depent_PP-like"/>
</dbReference>
<name>A0ABP1GGE3_9EUKA</name>
<dbReference type="InterPro" id="IPR036397">
    <property type="entry name" value="RNaseH_sf"/>
</dbReference>
<dbReference type="SUPFAM" id="SSF53098">
    <property type="entry name" value="Ribonuclease H-like"/>
    <property type="match status" value="1"/>
</dbReference>
<dbReference type="Proteomes" id="UP001642409">
    <property type="component" value="Unassembled WGS sequence"/>
</dbReference>
<gene>
    <name evidence="2" type="ORF">HINF_LOCUS863</name>
</gene>
<dbReference type="EMBL" id="CAXDID020000002">
    <property type="protein sequence ID" value="CAL5970923.1"/>
    <property type="molecule type" value="Genomic_DNA"/>
</dbReference>
<proteinExistence type="predicted"/>
<dbReference type="CDD" id="cd07379">
    <property type="entry name" value="MPP_239FB"/>
    <property type="match status" value="1"/>
</dbReference>
<comment type="caution">
    <text evidence="2">The sequence shown here is derived from an EMBL/GenBank/DDBJ whole genome shotgun (WGS) entry which is preliminary data.</text>
</comment>
<dbReference type="Gene3D" id="3.60.21.10">
    <property type="match status" value="1"/>
</dbReference>
<dbReference type="InterPro" id="IPR004843">
    <property type="entry name" value="Calcineurin-like_PHP"/>
</dbReference>
<dbReference type="PANTHER" id="PTHR12905:SF0">
    <property type="entry name" value="CALCINEURIN-LIKE PHOSPHOESTERASE DOMAIN-CONTAINING PROTEIN"/>
    <property type="match status" value="1"/>
</dbReference>
<dbReference type="Gene3D" id="3.30.420.10">
    <property type="entry name" value="Ribonuclease H-like superfamily/Ribonuclease H"/>
    <property type="match status" value="1"/>
</dbReference>
<dbReference type="Pfam" id="PF00149">
    <property type="entry name" value="Metallophos"/>
    <property type="match status" value="1"/>
</dbReference>
<reference evidence="2 3" key="1">
    <citation type="submission" date="2024-07" db="EMBL/GenBank/DDBJ databases">
        <authorList>
            <person name="Akdeniz Z."/>
        </authorList>
    </citation>
    <scope>NUCLEOTIDE SEQUENCE [LARGE SCALE GENOMIC DNA]</scope>
</reference>
<accession>A0ABP1GGE3</accession>
<sequence length="666" mass="77153">MYKQYSQFTGNSIVNYITERTTLIFIDFEAFSCNPLYPSEIGCVRVSNFQPVATLHAFISKQSYHEVINQKEVADIFHITKKITGIPVPWSAEFQQCQLCVKYDKNLLQFGQLLVQFCTASSQVLRNGLGKDINVQIFSEFEQNSDYIFLAKGIDLEHQILSQMMGIQNKVVEADDVHKQFFRKPLTFENLHSNRIFDFCSFHKNVPNANLNKIKHCALDDAVYLAKLFLHLVPKQVEENVEHINGLNNQMNNNQLKNIKQNNFGQIYNNGQINFGQTNNNGQIHYNGYVQQNAIQIPNQFQQQYLPQNITANQFNTNNQNIQYQQQNMQRPQYPFKPTGNNNNLQQNISFNNEQHQFNMQQRQQFQQQANQLPIYSQYMGQITQVPIQNNLNSIQNIQINPIQQQTTQQVQNAPLQLNQQQNQFNKQNIYGKIDVTCISDMHGEYNRLNLPGGDLLICAGDFLYSGDNYQTSVNDGLIFCQWLNNQRYLVKILVAGNHDLVFEKNEVQIRQFLQQYPTIRYLVHETINIEINGIKLQIFGSPYYEYHPSKVPQAFINDTDLRNRILSNIPQNTDIVITHGPSYGMCDQNYKDISCGSQQLKQALEQIKPKLHIFGHIHEANGIMSSRNTHHINAAIMSVGFSRDYSVIPIHYTSFSWFPYNNTLE</sequence>
<dbReference type="InterPro" id="IPR012337">
    <property type="entry name" value="RNaseH-like_sf"/>
</dbReference>
<evidence type="ECO:0000313" key="3">
    <source>
        <dbReference type="Proteomes" id="UP001642409"/>
    </source>
</evidence>
<feature type="domain" description="Calcineurin-like phosphoesterase" evidence="1">
    <location>
        <begin position="436"/>
        <end position="620"/>
    </location>
</feature>